<evidence type="ECO:0000313" key="5">
    <source>
        <dbReference type="Proteomes" id="UP000235786"/>
    </source>
</evidence>
<dbReference type="PANTHER" id="PTHR34502">
    <property type="entry name" value="DUF6594 DOMAIN-CONTAINING PROTEIN-RELATED"/>
    <property type="match status" value="1"/>
</dbReference>
<accession>A0A2J6S4H3</accession>
<feature type="transmembrane region" description="Helical" evidence="2">
    <location>
        <begin position="413"/>
        <end position="433"/>
    </location>
</feature>
<keyword evidence="2" id="KW-1133">Transmembrane helix</keyword>
<feature type="region of interest" description="Disordered" evidence="1">
    <location>
        <begin position="1"/>
        <end position="84"/>
    </location>
</feature>
<organism evidence="4 5">
    <name type="scientific">Hyaloscypha variabilis (strain UAMH 11265 / GT02V1 / F)</name>
    <name type="common">Meliniomyces variabilis</name>
    <dbReference type="NCBI Taxonomy" id="1149755"/>
    <lineage>
        <taxon>Eukaryota</taxon>
        <taxon>Fungi</taxon>
        <taxon>Dikarya</taxon>
        <taxon>Ascomycota</taxon>
        <taxon>Pezizomycotina</taxon>
        <taxon>Leotiomycetes</taxon>
        <taxon>Helotiales</taxon>
        <taxon>Hyaloscyphaceae</taxon>
        <taxon>Hyaloscypha</taxon>
        <taxon>Hyaloscypha variabilis</taxon>
    </lineage>
</organism>
<sequence length="488" mass="54653">MSSSSDLEKGFMGIEETPVAPESGRDKDPSMDIKEAEGVAPQDPVKTEEQAPSLRSGLILNDAIDEEHGIPPSKRRASHEGLGRRRSYENIREIGIQSTLMDSEPPRKSIEFLVDPNFVNLERPEQREKIMQYLRRRTGEASEPGREARQEPGTASVNQLLTLADEHQSQRSFKFNRFERLCLLDLLMAQDRLIRLDEQVEYEARDENADYLETHLLLHKSIQTYGFESIEAFQKISRLNQPGFEESHLAGQKLALALDEPRYWDSPDALNLFDLADSGAVTSVDRLRQELQKRVPLSMLDPAGRERRTIDVGADLLRKKAKTSGSHKERRIFHFAEKLLLWLRIHIPFGLGLKKTLAGADVLDGLGARGREISISKQLLGFTNRSPEIKRIIDSSRQHATYISPVVDNIARLLVAVIGGLLVLVPMAALSYITSLHWILIAAFLFTFIFSVAVAVTSRASNDQVIAATAAYGAILVIFVANRIQKGS</sequence>
<protein>
    <recommendedName>
        <fullName evidence="3">DUF6594 domain-containing protein</fullName>
    </recommendedName>
</protein>
<keyword evidence="5" id="KW-1185">Reference proteome</keyword>
<dbReference type="OrthoDB" id="3549570at2759"/>
<dbReference type="PANTHER" id="PTHR34502:SF4">
    <property type="entry name" value="DUF6594 DOMAIN-CONTAINING PROTEIN"/>
    <property type="match status" value="1"/>
</dbReference>
<evidence type="ECO:0000313" key="4">
    <source>
        <dbReference type="EMBL" id="PMD45662.1"/>
    </source>
</evidence>
<gene>
    <name evidence="4" type="ORF">L207DRAFT_617409</name>
</gene>
<feature type="transmembrane region" description="Helical" evidence="2">
    <location>
        <begin position="464"/>
        <end position="482"/>
    </location>
</feature>
<dbReference type="Pfam" id="PF20237">
    <property type="entry name" value="DUF6594"/>
    <property type="match status" value="1"/>
</dbReference>
<dbReference type="Proteomes" id="UP000235786">
    <property type="component" value="Unassembled WGS sequence"/>
</dbReference>
<proteinExistence type="predicted"/>
<name>A0A2J6S4H3_HYAVF</name>
<dbReference type="InterPro" id="IPR046529">
    <property type="entry name" value="DUF6594"/>
</dbReference>
<dbReference type="EMBL" id="KZ613940">
    <property type="protein sequence ID" value="PMD45662.1"/>
    <property type="molecule type" value="Genomic_DNA"/>
</dbReference>
<evidence type="ECO:0000256" key="1">
    <source>
        <dbReference type="SAM" id="MobiDB-lite"/>
    </source>
</evidence>
<reference evidence="4 5" key="1">
    <citation type="submission" date="2016-04" db="EMBL/GenBank/DDBJ databases">
        <title>A degradative enzymes factory behind the ericoid mycorrhizal symbiosis.</title>
        <authorList>
            <consortium name="DOE Joint Genome Institute"/>
            <person name="Martino E."/>
            <person name="Morin E."/>
            <person name="Grelet G."/>
            <person name="Kuo A."/>
            <person name="Kohler A."/>
            <person name="Daghino S."/>
            <person name="Barry K."/>
            <person name="Choi C."/>
            <person name="Cichocki N."/>
            <person name="Clum A."/>
            <person name="Copeland A."/>
            <person name="Hainaut M."/>
            <person name="Haridas S."/>
            <person name="Labutti K."/>
            <person name="Lindquist E."/>
            <person name="Lipzen A."/>
            <person name="Khouja H.-R."/>
            <person name="Murat C."/>
            <person name="Ohm R."/>
            <person name="Olson A."/>
            <person name="Spatafora J."/>
            <person name="Veneault-Fourrey C."/>
            <person name="Henrissat B."/>
            <person name="Grigoriev I."/>
            <person name="Martin F."/>
            <person name="Perotto S."/>
        </authorList>
    </citation>
    <scope>NUCLEOTIDE SEQUENCE [LARGE SCALE GENOMIC DNA]</scope>
    <source>
        <strain evidence="4 5">F</strain>
    </source>
</reference>
<keyword evidence="2" id="KW-0812">Transmembrane</keyword>
<feature type="domain" description="DUF6594" evidence="3">
    <location>
        <begin position="393"/>
        <end position="477"/>
    </location>
</feature>
<dbReference type="AlphaFoldDB" id="A0A2J6S4H3"/>
<evidence type="ECO:0000259" key="3">
    <source>
        <dbReference type="Pfam" id="PF20237"/>
    </source>
</evidence>
<evidence type="ECO:0000256" key="2">
    <source>
        <dbReference type="SAM" id="Phobius"/>
    </source>
</evidence>
<feature type="transmembrane region" description="Helical" evidence="2">
    <location>
        <begin position="438"/>
        <end position="458"/>
    </location>
</feature>
<feature type="compositionally biased region" description="Basic and acidic residues" evidence="1">
    <location>
        <begin position="23"/>
        <end position="37"/>
    </location>
</feature>
<keyword evidence="2" id="KW-0472">Membrane</keyword>